<evidence type="ECO:0000256" key="6">
    <source>
        <dbReference type="SAM" id="MobiDB-lite"/>
    </source>
</evidence>
<dbReference type="EMBL" id="LT629704">
    <property type="protein sequence ID" value="SDN40794.1"/>
    <property type="molecule type" value="Genomic_DNA"/>
</dbReference>
<keyword evidence="5" id="KW-0786">Thiamine pyrophosphate</keyword>
<dbReference type="SUPFAM" id="SSF52518">
    <property type="entry name" value="Thiamin diphosphate-binding fold (THDP-binding)"/>
    <property type="match status" value="1"/>
</dbReference>
<dbReference type="GO" id="GO:0005829">
    <property type="term" value="C:cytosol"/>
    <property type="evidence" value="ECO:0007669"/>
    <property type="project" value="TreeGrafter"/>
</dbReference>
<evidence type="ECO:0000256" key="1">
    <source>
        <dbReference type="ARBA" id="ARBA00001946"/>
    </source>
</evidence>
<evidence type="ECO:0000313" key="7">
    <source>
        <dbReference type="EMBL" id="KAF2405808.1"/>
    </source>
</evidence>
<dbReference type="GO" id="GO:0016114">
    <property type="term" value="P:terpenoid biosynthetic process"/>
    <property type="evidence" value="ECO:0007669"/>
    <property type="project" value="InterPro"/>
</dbReference>
<dbReference type="EMBL" id="JXDI01000005">
    <property type="protein sequence ID" value="KAF2405808.1"/>
    <property type="molecule type" value="Genomic_DNA"/>
</dbReference>
<dbReference type="AlphaFoldDB" id="A0A1H0B5A9"/>
<dbReference type="Proteomes" id="UP000748067">
    <property type="component" value="Unassembled WGS sequence"/>
</dbReference>
<dbReference type="InterPro" id="IPR029061">
    <property type="entry name" value="THDP-binding"/>
</dbReference>
<keyword evidence="3 7" id="KW-0808">Transferase</keyword>
<name>A0A1H0B5A9_9PSED</name>
<reference evidence="7 10" key="1">
    <citation type="submission" date="2015-01" db="EMBL/GenBank/DDBJ databases">
        <title>Genome Sequence of Pseudomonas antarctica CMS 35.</title>
        <authorList>
            <person name="Voget S."/>
            <person name="Chow J."/>
            <person name="Daniel R."/>
            <person name="Streit W."/>
        </authorList>
    </citation>
    <scope>NUCLEOTIDE SEQUENCE [LARGE SCALE GENOMIC DNA]</scope>
    <source>
        <strain evidence="7 10">CMS 35</strain>
    </source>
</reference>
<evidence type="ECO:0000256" key="3">
    <source>
        <dbReference type="ARBA" id="ARBA00022679"/>
    </source>
</evidence>
<dbReference type="RefSeq" id="WP_083358717.1">
    <property type="nucleotide sequence ID" value="NZ_JBJGXR010000010.1"/>
</dbReference>
<dbReference type="GO" id="GO:0008661">
    <property type="term" value="F:1-deoxy-D-xylulose-5-phosphate synthase activity"/>
    <property type="evidence" value="ECO:0007669"/>
    <property type="project" value="UniProtKB-EC"/>
</dbReference>
<feature type="region of interest" description="Disordered" evidence="6">
    <location>
        <begin position="161"/>
        <end position="182"/>
    </location>
</feature>
<dbReference type="EC" id="2.2.1.7" evidence="7"/>
<evidence type="ECO:0000313" key="9">
    <source>
        <dbReference type="Proteomes" id="UP000182470"/>
    </source>
</evidence>
<gene>
    <name evidence="7" type="primary">dxs_2</name>
    <name evidence="7" type="ORF">PSAN_56980</name>
    <name evidence="8" type="ORF">SAMN04490179_4105</name>
</gene>
<feature type="compositionally biased region" description="Polar residues" evidence="6">
    <location>
        <begin position="173"/>
        <end position="182"/>
    </location>
</feature>
<dbReference type="Gene3D" id="3.40.50.970">
    <property type="match status" value="1"/>
</dbReference>
<dbReference type="Proteomes" id="UP000182470">
    <property type="component" value="Chromosome I"/>
</dbReference>
<evidence type="ECO:0000313" key="8">
    <source>
        <dbReference type="EMBL" id="SDN40794.1"/>
    </source>
</evidence>
<evidence type="ECO:0000256" key="5">
    <source>
        <dbReference type="ARBA" id="ARBA00023052"/>
    </source>
</evidence>
<keyword evidence="4" id="KW-0460">Magnesium</keyword>
<comment type="subunit">
    <text evidence="2">Homodimer.</text>
</comment>
<dbReference type="Pfam" id="PF13292">
    <property type="entry name" value="DXP_synthase_N"/>
    <property type="match status" value="1"/>
</dbReference>
<dbReference type="PANTHER" id="PTHR43322:SF5">
    <property type="entry name" value="1-DEOXY-D-XYLULOSE-5-PHOSPHATE SYNTHASE, CHLOROPLASTIC"/>
    <property type="match status" value="1"/>
</dbReference>
<dbReference type="OrthoDB" id="4337764at2"/>
<dbReference type="PANTHER" id="PTHR43322">
    <property type="entry name" value="1-D-DEOXYXYLULOSE 5-PHOSPHATE SYNTHASE-RELATED"/>
    <property type="match status" value="1"/>
</dbReference>
<dbReference type="InterPro" id="IPR005477">
    <property type="entry name" value="Dxylulose-5-P_synthase"/>
</dbReference>
<accession>A0A1H0B5A9</accession>
<proteinExistence type="predicted"/>
<keyword evidence="10" id="KW-1185">Reference proteome</keyword>
<dbReference type="GO" id="GO:0019288">
    <property type="term" value="P:isopentenyl diphosphate biosynthetic process, methylerythritol 4-phosphate pathway"/>
    <property type="evidence" value="ECO:0007669"/>
    <property type="project" value="TreeGrafter"/>
</dbReference>
<evidence type="ECO:0000256" key="4">
    <source>
        <dbReference type="ARBA" id="ARBA00022842"/>
    </source>
</evidence>
<reference evidence="8 9" key="2">
    <citation type="submission" date="2016-10" db="EMBL/GenBank/DDBJ databases">
        <authorList>
            <person name="de Groot N.N."/>
        </authorList>
    </citation>
    <scope>NUCLEOTIDE SEQUENCE [LARGE SCALE GENOMIC DNA]</scope>
    <source>
        <strain evidence="8 9">BS2772</strain>
    </source>
</reference>
<protein>
    <submittedName>
        <fullName evidence="8">1-deoxy-D-xylulose-5-phosphate synthase</fullName>
        <ecNumber evidence="7">2.2.1.7</ecNumber>
    </submittedName>
</protein>
<evidence type="ECO:0000256" key="2">
    <source>
        <dbReference type="ARBA" id="ARBA00011738"/>
    </source>
</evidence>
<organism evidence="8 9">
    <name type="scientific">Pseudomonas antarctica</name>
    <dbReference type="NCBI Taxonomy" id="219572"/>
    <lineage>
        <taxon>Bacteria</taxon>
        <taxon>Pseudomonadati</taxon>
        <taxon>Pseudomonadota</taxon>
        <taxon>Gammaproteobacteria</taxon>
        <taxon>Pseudomonadales</taxon>
        <taxon>Pseudomonadaceae</taxon>
        <taxon>Pseudomonas</taxon>
    </lineage>
</organism>
<comment type="cofactor">
    <cofactor evidence="1">
        <name>Mg(2+)</name>
        <dbReference type="ChEBI" id="CHEBI:18420"/>
    </cofactor>
</comment>
<evidence type="ECO:0000313" key="10">
    <source>
        <dbReference type="Proteomes" id="UP000748067"/>
    </source>
</evidence>
<sequence length="182" mass="19828">MFEHFGTLDAPARLRALPPTALGPLDDEIRAFILRTVGATGGHLSANVATFELTIALHCVFDTPDDRIIWDVGHQAYAPKILTERREKMRSIRQCGRISGFPRRCKSSDDCFDGLVPVEEGCVMAGAESACLECLARQNLRAALLQLGLDAPDISRSIQQFTDDQPLGRPLPNGTSTHQASA</sequence>